<keyword evidence="3" id="KW-1185">Reference proteome</keyword>
<dbReference type="SUPFAM" id="SSF56601">
    <property type="entry name" value="beta-lactamase/transpeptidase-like"/>
    <property type="match status" value="1"/>
</dbReference>
<accession>A0A1I4WIJ3</accession>
<evidence type="ECO:0000313" key="2">
    <source>
        <dbReference type="EMBL" id="SFN13080.1"/>
    </source>
</evidence>
<reference evidence="3" key="1">
    <citation type="submission" date="2016-10" db="EMBL/GenBank/DDBJ databases">
        <authorList>
            <person name="Varghese N."/>
            <person name="Submissions S."/>
        </authorList>
    </citation>
    <scope>NUCLEOTIDE SEQUENCE [LARGE SCALE GENOMIC DNA]</scope>
    <source>
        <strain evidence="3">DSM 25575</strain>
    </source>
</reference>
<name>A0A1I4WIJ3_CHROL</name>
<dbReference type="InterPro" id="IPR001466">
    <property type="entry name" value="Beta-lactam-related"/>
</dbReference>
<gene>
    <name evidence="2" type="ORF">SAMN05421594_1224</name>
</gene>
<dbReference type="CDD" id="cd12956">
    <property type="entry name" value="CBM_SusE-F_like"/>
    <property type="match status" value="1"/>
</dbReference>
<dbReference type="RefSeq" id="WP_090023659.1">
    <property type="nucleotide sequence ID" value="NZ_FOVD01000001.1"/>
</dbReference>
<dbReference type="Pfam" id="PF00144">
    <property type="entry name" value="Beta-lactamase"/>
    <property type="match status" value="1"/>
</dbReference>
<dbReference type="Gene3D" id="3.40.710.10">
    <property type="entry name" value="DD-peptidase/beta-lactamase superfamily"/>
    <property type="match status" value="1"/>
</dbReference>
<dbReference type="PANTHER" id="PTHR46825">
    <property type="entry name" value="D-ALANYL-D-ALANINE-CARBOXYPEPTIDASE/ENDOPEPTIDASE AMPH"/>
    <property type="match status" value="1"/>
</dbReference>
<proteinExistence type="predicted"/>
<dbReference type="InterPro" id="IPR012338">
    <property type="entry name" value="Beta-lactam/transpept-like"/>
</dbReference>
<dbReference type="InterPro" id="IPR050491">
    <property type="entry name" value="AmpC-like"/>
</dbReference>
<protein>
    <submittedName>
        <fullName evidence="2">CubicO group peptidase, beta-lactamase class C family</fullName>
    </submittedName>
</protein>
<dbReference type="PANTHER" id="PTHR46825:SF9">
    <property type="entry name" value="BETA-LACTAMASE-RELATED DOMAIN-CONTAINING PROTEIN"/>
    <property type="match status" value="1"/>
</dbReference>
<dbReference type="Proteomes" id="UP000198769">
    <property type="component" value="Unassembled WGS sequence"/>
</dbReference>
<organism evidence="2 3">
    <name type="scientific">Chryseobacterium oleae</name>
    <dbReference type="NCBI Taxonomy" id="491207"/>
    <lineage>
        <taxon>Bacteria</taxon>
        <taxon>Pseudomonadati</taxon>
        <taxon>Bacteroidota</taxon>
        <taxon>Flavobacteriia</taxon>
        <taxon>Flavobacteriales</taxon>
        <taxon>Weeksellaceae</taxon>
        <taxon>Chryseobacterium group</taxon>
        <taxon>Chryseobacterium</taxon>
    </lineage>
</organism>
<dbReference type="EMBL" id="FOVD01000001">
    <property type="protein sequence ID" value="SFN13080.1"/>
    <property type="molecule type" value="Genomic_DNA"/>
</dbReference>
<dbReference type="OrthoDB" id="9793489at2"/>
<sequence length="538" mass="61042">MFKHLFFILIILSAVKIQGQTREEKINTLVHAYTHIDRFNGSILVADKGKIIFEKSFGIQDFQTKEKNTNQSIYRIYSTTKTFTATTVLLLNEEGKLSLNDKLSKYYPDFPKGDSITIENLITHTSGIPNDTGPESTKNEAVFMKSISQQPFVFSPGKGWGYSNSNYYILGYIITKVSGMPYPKAIQHYILDPLGMKNTGFGFKDLKDKNKTTGYEYLSPHNYREAVVYDYDHPHAAGAMYSTVEDLYKFDQGIKAYKILKKETLKKAQTPFKTYDFGYGWHRQIIKGKTTIGHDGGGPGFISRFLTIPDEDISIIVLSNARDNSVFEIADKIIAILAGETYDLPKKVNIGAKYEKDLTGLYQSKNSTFYILANDNKLNFKETNEGEGILFTESSTKFYINNQIGERIYFEFKPDTNGKNTVLNIVMKDKIVKEAKKNDDNFLWGITGSATANGWNGPDIKLVPNEKNKDILEARNIPLQSGQIKFRGNNEWTLDLGINDNNQLTQYGRNINVEAGTYDIIFDTTNPIRPTYQLVKKK</sequence>
<dbReference type="Gene3D" id="2.60.40.3620">
    <property type="match status" value="1"/>
</dbReference>
<dbReference type="AlphaFoldDB" id="A0A1I4WIJ3"/>
<evidence type="ECO:0000313" key="3">
    <source>
        <dbReference type="Proteomes" id="UP000198769"/>
    </source>
</evidence>
<evidence type="ECO:0000259" key="1">
    <source>
        <dbReference type="Pfam" id="PF00144"/>
    </source>
</evidence>
<feature type="domain" description="Beta-lactamase-related" evidence="1">
    <location>
        <begin position="40"/>
        <end position="332"/>
    </location>
</feature>